<accession>A0A4Z2EAC0</accession>
<organism evidence="2 3">
    <name type="scientific">Liparis tanakae</name>
    <name type="common">Tanaka's snailfish</name>
    <dbReference type="NCBI Taxonomy" id="230148"/>
    <lineage>
        <taxon>Eukaryota</taxon>
        <taxon>Metazoa</taxon>
        <taxon>Chordata</taxon>
        <taxon>Craniata</taxon>
        <taxon>Vertebrata</taxon>
        <taxon>Euteleostomi</taxon>
        <taxon>Actinopterygii</taxon>
        <taxon>Neopterygii</taxon>
        <taxon>Teleostei</taxon>
        <taxon>Neoteleostei</taxon>
        <taxon>Acanthomorphata</taxon>
        <taxon>Eupercaria</taxon>
        <taxon>Perciformes</taxon>
        <taxon>Cottioidei</taxon>
        <taxon>Cottales</taxon>
        <taxon>Liparidae</taxon>
        <taxon>Liparis</taxon>
    </lineage>
</organism>
<reference evidence="2 3" key="1">
    <citation type="submission" date="2019-03" db="EMBL/GenBank/DDBJ databases">
        <title>First draft genome of Liparis tanakae, snailfish: a comprehensive survey of snailfish specific genes.</title>
        <authorList>
            <person name="Kim W."/>
            <person name="Song I."/>
            <person name="Jeong J.-H."/>
            <person name="Kim D."/>
            <person name="Kim S."/>
            <person name="Ryu S."/>
            <person name="Song J.Y."/>
            <person name="Lee S.K."/>
        </authorList>
    </citation>
    <scope>NUCLEOTIDE SEQUENCE [LARGE SCALE GENOMIC DNA]</scope>
    <source>
        <tissue evidence="2">Muscle</tissue>
    </source>
</reference>
<name>A0A4Z2EAC0_9TELE</name>
<evidence type="ECO:0000313" key="2">
    <source>
        <dbReference type="EMBL" id="TNN25796.1"/>
    </source>
</evidence>
<gene>
    <name evidence="2" type="ORF">EYF80_064073</name>
</gene>
<dbReference type="EMBL" id="SRLO01011634">
    <property type="protein sequence ID" value="TNN25796.1"/>
    <property type="molecule type" value="Genomic_DNA"/>
</dbReference>
<dbReference type="AlphaFoldDB" id="A0A4Z2EAC0"/>
<evidence type="ECO:0000313" key="3">
    <source>
        <dbReference type="Proteomes" id="UP000314294"/>
    </source>
</evidence>
<dbReference type="Proteomes" id="UP000314294">
    <property type="component" value="Unassembled WGS sequence"/>
</dbReference>
<feature type="region of interest" description="Disordered" evidence="1">
    <location>
        <begin position="1"/>
        <end position="50"/>
    </location>
</feature>
<feature type="region of interest" description="Disordered" evidence="1">
    <location>
        <begin position="85"/>
        <end position="104"/>
    </location>
</feature>
<comment type="caution">
    <text evidence="2">The sequence shown here is derived from an EMBL/GenBank/DDBJ whole genome shotgun (WGS) entry which is preliminary data.</text>
</comment>
<proteinExistence type="predicted"/>
<feature type="compositionally biased region" description="Basic residues" evidence="1">
    <location>
        <begin position="18"/>
        <end position="38"/>
    </location>
</feature>
<evidence type="ECO:0000256" key="1">
    <source>
        <dbReference type="SAM" id="MobiDB-lite"/>
    </source>
</evidence>
<keyword evidence="3" id="KW-1185">Reference proteome</keyword>
<sequence length="188" mass="19560">MATGSNHLLKPLTQRGGGRVRRGGRGGRGGRRGGRGGRRGGPPWGSVGVLLPDRPLEGSASLSDWMGSDEDALRREAARVRCGHAQLSAHSSRQRASSARAAGSIPKHSSFSPSLLLSFSPSLSFRLSNRALRSLVSRKETRALLPAGLSNRFPFVPAICTSGPALVAALGPRARPRPRSGSGLAGSA</sequence>
<protein>
    <submittedName>
        <fullName evidence="2">Uncharacterized protein</fullName>
    </submittedName>
</protein>